<feature type="chain" id="PRO_5017363013" description="Extracellular membrane protein CFEM domain-containing protein" evidence="1">
    <location>
        <begin position="26"/>
        <end position="124"/>
    </location>
</feature>
<proteinExistence type="predicted"/>
<keyword evidence="1" id="KW-0732">Signal</keyword>
<evidence type="ECO:0008006" key="4">
    <source>
        <dbReference type="Google" id="ProtNLM"/>
    </source>
</evidence>
<feature type="signal peptide" evidence="1">
    <location>
        <begin position="1"/>
        <end position="25"/>
    </location>
</feature>
<comment type="caution">
    <text evidence="2">The sequence shown here is derived from an EMBL/GenBank/DDBJ whole genome shotgun (WGS) entry which is preliminary data.</text>
</comment>
<evidence type="ECO:0000313" key="3">
    <source>
        <dbReference type="Proteomes" id="UP000266188"/>
    </source>
</evidence>
<reference evidence="3" key="1">
    <citation type="submission" date="2017-02" db="EMBL/GenBank/DDBJ databases">
        <authorList>
            <person name="Tafer H."/>
            <person name="Lopandic K."/>
        </authorList>
    </citation>
    <scope>NUCLEOTIDE SEQUENCE [LARGE SCALE GENOMIC DNA]</scope>
    <source>
        <strain evidence="3">CBS 366.77</strain>
    </source>
</reference>
<dbReference type="OrthoDB" id="4444672at2759"/>
<evidence type="ECO:0000313" key="2">
    <source>
        <dbReference type="EMBL" id="RJE26757.1"/>
    </source>
</evidence>
<protein>
    <recommendedName>
        <fullName evidence="4">Extracellular membrane protein CFEM domain-containing protein</fullName>
    </recommendedName>
</protein>
<evidence type="ECO:0000256" key="1">
    <source>
        <dbReference type="SAM" id="SignalP"/>
    </source>
</evidence>
<dbReference type="EMBL" id="MVGC01000015">
    <property type="protein sequence ID" value="RJE26757.1"/>
    <property type="molecule type" value="Genomic_DNA"/>
</dbReference>
<accession>A0A3A2ZZF3</accession>
<dbReference type="AlphaFoldDB" id="A0A3A2ZZF3"/>
<dbReference type="Proteomes" id="UP000266188">
    <property type="component" value="Unassembled WGS sequence"/>
</dbReference>
<name>A0A3A2ZZF3_9EURO</name>
<gene>
    <name evidence="2" type="ORF">PHISCL_00889</name>
</gene>
<keyword evidence="3" id="KW-1185">Reference proteome</keyword>
<organism evidence="2 3">
    <name type="scientific">Aspergillus sclerotialis</name>
    <dbReference type="NCBI Taxonomy" id="2070753"/>
    <lineage>
        <taxon>Eukaryota</taxon>
        <taxon>Fungi</taxon>
        <taxon>Dikarya</taxon>
        <taxon>Ascomycota</taxon>
        <taxon>Pezizomycotina</taxon>
        <taxon>Eurotiomycetes</taxon>
        <taxon>Eurotiomycetidae</taxon>
        <taxon>Eurotiales</taxon>
        <taxon>Aspergillaceae</taxon>
        <taxon>Aspergillus</taxon>
        <taxon>Aspergillus subgen. Polypaecilum</taxon>
    </lineage>
</organism>
<sequence>MHLLSTTTTTISLLTLLSLLNPATAKVPENCGSLWRSQCTQAWSECCWKGAEHENTTCTITRSQHYWAVGRCAKLYDSAKQYGKVDCDTARLAGIAMLLGDRERGLTCSLDDIKDLEYPGDPDE</sequence>